<name>A0ACB8TDV5_9AGAM</name>
<gene>
    <name evidence="1" type="ORF">BV25DRAFT_1409151</name>
</gene>
<dbReference type="Proteomes" id="UP000814140">
    <property type="component" value="Unassembled WGS sequence"/>
</dbReference>
<keyword evidence="2" id="KW-1185">Reference proteome</keyword>
<protein>
    <submittedName>
        <fullName evidence="1">Uncharacterized protein</fullName>
    </submittedName>
</protein>
<accession>A0ACB8TDV5</accession>
<sequence length="342" mass="37654">MSTADCPGSNLPAGFLDPRPTTVIGPIFVGNVINWLLMGTLIVQVYIFSVNFPGERLRLRLLVYGILCLDIVQTVFGTHLAWWYMISSWNNPIALESLPWSDVTIPIMCGLVAGIVQIFYAWQIWVLTKTILMHGFAALIVVVALAQSLTAVITPSLLRRDPDAQNYLHLFPGFEFWLAGSFVADILICSCMLWILYHAKTGTMWTHSESLISKLILNTIRTGTVTVVCAAIDLALFVALSDGNYHLAPAYILGKLYSNSLMATLNGRKSRSQTSPGTSDSLGMRVSVSGQSELAFTRSDRYSQYASEEGIIPKERRVRLSRVPAAESAEDVDTTQAKSAEL</sequence>
<comment type="caution">
    <text evidence="1">The sequence shown here is derived from an EMBL/GenBank/DDBJ whole genome shotgun (WGS) entry which is preliminary data.</text>
</comment>
<evidence type="ECO:0000313" key="2">
    <source>
        <dbReference type="Proteomes" id="UP000814140"/>
    </source>
</evidence>
<dbReference type="EMBL" id="MU277192">
    <property type="protein sequence ID" value="KAI0066614.1"/>
    <property type="molecule type" value="Genomic_DNA"/>
</dbReference>
<organism evidence="1 2">
    <name type="scientific">Artomyces pyxidatus</name>
    <dbReference type="NCBI Taxonomy" id="48021"/>
    <lineage>
        <taxon>Eukaryota</taxon>
        <taxon>Fungi</taxon>
        <taxon>Dikarya</taxon>
        <taxon>Basidiomycota</taxon>
        <taxon>Agaricomycotina</taxon>
        <taxon>Agaricomycetes</taxon>
        <taxon>Russulales</taxon>
        <taxon>Auriscalpiaceae</taxon>
        <taxon>Artomyces</taxon>
    </lineage>
</organism>
<evidence type="ECO:0000313" key="1">
    <source>
        <dbReference type="EMBL" id="KAI0066614.1"/>
    </source>
</evidence>
<reference evidence="1" key="1">
    <citation type="submission" date="2021-03" db="EMBL/GenBank/DDBJ databases">
        <authorList>
            <consortium name="DOE Joint Genome Institute"/>
            <person name="Ahrendt S."/>
            <person name="Looney B.P."/>
            <person name="Miyauchi S."/>
            <person name="Morin E."/>
            <person name="Drula E."/>
            <person name="Courty P.E."/>
            <person name="Chicoki N."/>
            <person name="Fauchery L."/>
            <person name="Kohler A."/>
            <person name="Kuo A."/>
            <person name="Labutti K."/>
            <person name="Pangilinan J."/>
            <person name="Lipzen A."/>
            <person name="Riley R."/>
            <person name="Andreopoulos W."/>
            <person name="He G."/>
            <person name="Johnson J."/>
            <person name="Barry K.W."/>
            <person name="Grigoriev I.V."/>
            <person name="Nagy L."/>
            <person name="Hibbett D."/>
            <person name="Henrissat B."/>
            <person name="Matheny P.B."/>
            <person name="Labbe J."/>
            <person name="Martin F."/>
        </authorList>
    </citation>
    <scope>NUCLEOTIDE SEQUENCE</scope>
    <source>
        <strain evidence="1">HHB10654</strain>
    </source>
</reference>
<proteinExistence type="predicted"/>
<reference evidence="1" key="2">
    <citation type="journal article" date="2022" name="New Phytol.">
        <title>Evolutionary transition to the ectomycorrhizal habit in the genomes of a hyperdiverse lineage of mushroom-forming fungi.</title>
        <authorList>
            <person name="Looney B."/>
            <person name="Miyauchi S."/>
            <person name="Morin E."/>
            <person name="Drula E."/>
            <person name="Courty P.E."/>
            <person name="Kohler A."/>
            <person name="Kuo A."/>
            <person name="LaButti K."/>
            <person name="Pangilinan J."/>
            <person name="Lipzen A."/>
            <person name="Riley R."/>
            <person name="Andreopoulos W."/>
            <person name="He G."/>
            <person name="Johnson J."/>
            <person name="Nolan M."/>
            <person name="Tritt A."/>
            <person name="Barry K.W."/>
            <person name="Grigoriev I.V."/>
            <person name="Nagy L.G."/>
            <person name="Hibbett D."/>
            <person name="Henrissat B."/>
            <person name="Matheny P.B."/>
            <person name="Labbe J."/>
            <person name="Martin F.M."/>
        </authorList>
    </citation>
    <scope>NUCLEOTIDE SEQUENCE</scope>
    <source>
        <strain evidence="1">HHB10654</strain>
    </source>
</reference>